<dbReference type="AlphaFoldDB" id="A0A9J7HII5"/>
<dbReference type="GeneID" id="118404831"/>
<evidence type="ECO:0000313" key="2">
    <source>
        <dbReference type="RefSeq" id="XP_035660091.1"/>
    </source>
</evidence>
<sequence>MLHLVWRVHPLTGPCGIIPVHILPVLKAHLLTGPCGTILALSEERSHIWIPQDEGSQFENKYQQGPCGTTLALSEERTHM</sequence>
<keyword evidence="1" id="KW-1185">Reference proteome</keyword>
<dbReference type="RefSeq" id="XP_035660091.1">
    <property type="nucleotide sequence ID" value="XM_035804198.1"/>
</dbReference>
<name>A0A9J7HII5_BRAFL</name>
<reference evidence="2" key="2">
    <citation type="submission" date="2025-08" db="UniProtKB">
        <authorList>
            <consortium name="RefSeq"/>
        </authorList>
    </citation>
    <scope>IDENTIFICATION</scope>
    <source>
        <strain evidence="2">S238N-H82</strain>
        <tissue evidence="2">Testes</tissue>
    </source>
</reference>
<protein>
    <submittedName>
        <fullName evidence="2">Uncharacterized protein LOC118404831 isoform X2</fullName>
    </submittedName>
</protein>
<reference evidence="1" key="1">
    <citation type="journal article" date="2020" name="Nat. Ecol. Evol.">
        <title>Deeply conserved synteny resolves early events in vertebrate evolution.</title>
        <authorList>
            <person name="Simakov O."/>
            <person name="Marletaz F."/>
            <person name="Yue J.X."/>
            <person name="O'Connell B."/>
            <person name="Jenkins J."/>
            <person name="Brandt A."/>
            <person name="Calef R."/>
            <person name="Tung C.H."/>
            <person name="Huang T.K."/>
            <person name="Schmutz J."/>
            <person name="Satoh N."/>
            <person name="Yu J.K."/>
            <person name="Putnam N.H."/>
            <person name="Green R.E."/>
            <person name="Rokhsar D.S."/>
        </authorList>
    </citation>
    <scope>NUCLEOTIDE SEQUENCE [LARGE SCALE GENOMIC DNA]</scope>
    <source>
        <strain evidence="1">S238N-H82</strain>
    </source>
</reference>
<proteinExistence type="predicted"/>
<dbReference type="Proteomes" id="UP000001554">
    <property type="component" value="Chromosome 17"/>
</dbReference>
<accession>A0A9J7HII5</accession>
<evidence type="ECO:0000313" key="1">
    <source>
        <dbReference type="Proteomes" id="UP000001554"/>
    </source>
</evidence>
<organism evidence="1 2">
    <name type="scientific">Branchiostoma floridae</name>
    <name type="common">Florida lancelet</name>
    <name type="synonym">Amphioxus</name>
    <dbReference type="NCBI Taxonomy" id="7739"/>
    <lineage>
        <taxon>Eukaryota</taxon>
        <taxon>Metazoa</taxon>
        <taxon>Chordata</taxon>
        <taxon>Cephalochordata</taxon>
        <taxon>Leptocardii</taxon>
        <taxon>Amphioxiformes</taxon>
        <taxon>Branchiostomatidae</taxon>
        <taxon>Branchiostoma</taxon>
    </lineage>
</organism>
<gene>
    <name evidence="2" type="primary">LOC118404831</name>
</gene>